<feature type="compositionally biased region" description="Low complexity" evidence="1">
    <location>
        <begin position="174"/>
        <end position="193"/>
    </location>
</feature>
<feature type="compositionally biased region" description="Low complexity" evidence="1">
    <location>
        <begin position="1"/>
        <end position="19"/>
    </location>
</feature>
<evidence type="ECO:0000313" key="2">
    <source>
        <dbReference type="EMBL" id="OPB42266.1"/>
    </source>
</evidence>
<feature type="compositionally biased region" description="Basic and acidic residues" evidence="1">
    <location>
        <begin position="454"/>
        <end position="468"/>
    </location>
</feature>
<feature type="compositionally biased region" description="Low complexity" evidence="1">
    <location>
        <begin position="504"/>
        <end position="514"/>
    </location>
</feature>
<feature type="compositionally biased region" description="Low complexity" evidence="1">
    <location>
        <begin position="977"/>
        <end position="991"/>
    </location>
</feature>
<feature type="compositionally biased region" description="Polar residues" evidence="1">
    <location>
        <begin position="522"/>
        <end position="536"/>
    </location>
</feature>
<feature type="region of interest" description="Disordered" evidence="1">
    <location>
        <begin position="374"/>
        <end position="437"/>
    </location>
</feature>
<feature type="compositionally biased region" description="Polar residues" evidence="1">
    <location>
        <begin position="482"/>
        <end position="494"/>
    </location>
</feature>
<feature type="compositionally biased region" description="Polar residues" evidence="1">
    <location>
        <begin position="810"/>
        <end position="827"/>
    </location>
</feature>
<feature type="compositionally biased region" description="Polar residues" evidence="1">
    <location>
        <begin position="109"/>
        <end position="122"/>
    </location>
</feature>
<feature type="region of interest" description="Disordered" evidence="1">
    <location>
        <begin position="1"/>
        <end position="320"/>
    </location>
</feature>
<feature type="compositionally biased region" description="Low complexity" evidence="1">
    <location>
        <begin position="62"/>
        <end position="74"/>
    </location>
</feature>
<sequence length="1064" mass="114589">MTETASFTAARYASSTAASLPGKTLAAPPASITGPSSNLHSHRQSHNSSKLPSFRFADIKNAPAASSPQAAKQPLSLSPRRLTAPVGSIDSQLERRDSRTRSDAATKVLTPSASARNRQSLPASIKTAETVVSPPRPNLRPRASYQIKPSIIEQERRVRRPVSFPDGLAEEAAQSIKASSVARSSSVKQSARRLPASRSSNANGRVTPDGPRSSLSARRSAIEEAVSPTSRVVPEPKPGIKVRARTLPDLPSYKPPSSSGPSDENQDQSLQRPPVSYKPPVNGATAGQPTASTAVRVPPIRAFRSSGSRKSSVDDDMSYNSRSYDVEDRYIDSTDDHTLRALDGDFFDQRSLPRHGGDDTGDVFLKIASEEAARNAKADSVNDSKTTSQYQVNRTSQRRPLSQNVSSYYPMSPPSVNRRLSDQQDQTRSRSVRYEDELTSEIARTTSAYRSQLLRDKAASSRPVEDTTSRSNGSGLRPSLMTPRTASLQDQAAESSYSRRRSSVDAPASSSARSSSHKATVLVQTQNKTYNPSPLTRSFEIEEDDDDDDDPEAGNAEGTESTTSTNAPSTVWDELDELKSRIHRLELTGKLPPTSAAALIKASEERPPTATTTVTTMSLSPKKSAAGQQTDAGSSTSSQREAHSNLHSALTKIKTILSPEVYRALETAANDALALSSMMGTPGQPGPISGSASVVGGIGGGPAITDRQLRRRTDSVCRSLTELCIALGEGTAPRPAPAIIPQVVTTQISPNQNHNAHLEPPRTPTMMNSKTYSVSRRSSVAPPEQATQIITSPRAMSKFEERRNMILNGSLVTSPRNSASTPTTPNESIARRASLIVSRARRAVTEEPEDGRRSSALLNRRAAGEESDDGGRRTSALLHRRAAGEESDDGGRRTSFLVRNRRGTVGEEDEGSRFRAPSRAITEVSGGSRGAAKEYLRVSERASARVSEAPSPVPEADTPQPPSALSRRRFISSNTQPSRLTVPTTSSTPSTRKFLERSLPDTESGSERPAESRLSRHLSVQHNSDRTSTYQSLQNRTSSLQIRRANRDSMAIPASSTTATNGLR</sequence>
<protein>
    <submittedName>
        <fullName evidence="2">LPXTG-motif cell wall secreted domain protein</fullName>
    </submittedName>
</protein>
<dbReference type="Proteomes" id="UP000191004">
    <property type="component" value="Unassembled WGS sequence"/>
</dbReference>
<dbReference type="OrthoDB" id="5369729at2759"/>
<feature type="compositionally biased region" description="Polar residues" evidence="1">
    <location>
        <begin position="1018"/>
        <end position="1041"/>
    </location>
</feature>
<name>A0A1T3CME8_9HYPO</name>
<feature type="compositionally biased region" description="Polar residues" evidence="1">
    <location>
        <begin position="383"/>
        <end position="405"/>
    </location>
</feature>
<dbReference type="EMBL" id="LVVK01000013">
    <property type="protein sequence ID" value="OPB42266.1"/>
    <property type="molecule type" value="Genomic_DNA"/>
</dbReference>
<feature type="compositionally biased region" description="Basic and acidic residues" evidence="1">
    <location>
        <begin position="931"/>
        <end position="943"/>
    </location>
</feature>
<feature type="compositionally biased region" description="Low complexity" evidence="1">
    <location>
        <begin position="251"/>
        <end position="262"/>
    </location>
</feature>
<feature type="compositionally biased region" description="Polar residues" evidence="1">
    <location>
        <begin position="558"/>
        <end position="569"/>
    </location>
</feature>
<accession>A0A1T3CME8</accession>
<feature type="region of interest" description="Disordered" evidence="1">
    <location>
        <begin position="808"/>
        <end position="1064"/>
    </location>
</feature>
<evidence type="ECO:0000313" key="3">
    <source>
        <dbReference type="Proteomes" id="UP000191004"/>
    </source>
</evidence>
<proteinExistence type="predicted"/>
<gene>
    <name evidence="2" type="ORF">A0O28_0033830</name>
</gene>
<feature type="region of interest" description="Disordered" evidence="1">
    <location>
        <begin position="454"/>
        <end position="571"/>
    </location>
</feature>
<feature type="compositionally biased region" description="Polar residues" evidence="1">
    <location>
        <begin position="617"/>
        <end position="639"/>
    </location>
</feature>
<organism evidence="2 3">
    <name type="scientific">Trichoderma guizhouense</name>
    <dbReference type="NCBI Taxonomy" id="1491466"/>
    <lineage>
        <taxon>Eukaryota</taxon>
        <taxon>Fungi</taxon>
        <taxon>Dikarya</taxon>
        <taxon>Ascomycota</taxon>
        <taxon>Pezizomycotina</taxon>
        <taxon>Sordariomycetes</taxon>
        <taxon>Hypocreomycetidae</taxon>
        <taxon>Hypocreales</taxon>
        <taxon>Hypocreaceae</taxon>
        <taxon>Trichoderma</taxon>
    </lineage>
</organism>
<feature type="compositionally biased region" description="Polar residues" evidence="1">
    <location>
        <begin position="1054"/>
        <end position="1064"/>
    </location>
</feature>
<dbReference type="AlphaFoldDB" id="A0A1T3CME8"/>
<feature type="compositionally biased region" description="Basic and acidic residues" evidence="1">
    <location>
        <begin position="419"/>
        <end position="436"/>
    </location>
</feature>
<comment type="caution">
    <text evidence="2">The sequence shown here is derived from an EMBL/GenBank/DDBJ whole genome shotgun (WGS) entry which is preliminary data.</text>
</comment>
<evidence type="ECO:0000256" key="1">
    <source>
        <dbReference type="SAM" id="MobiDB-lite"/>
    </source>
</evidence>
<feature type="region of interest" description="Disordered" evidence="1">
    <location>
        <begin position="602"/>
        <end position="646"/>
    </location>
</feature>
<feature type="compositionally biased region" description="Basic and acidic residues" evidence="1">
    <location>
        <begin position="993"/>
        <end position="1014"/>
    </location>
</feature>
<keyword evidence="3" id="KW-1185">Reference proteome</keyword>
<reference evidence="2 3" key="1">
    <citation type="submission" date="2016-04" db="EMBL/GenBank/DDBJ databases">
        <title>Multiple horizontal gene transfer events from other fungi enriched the ability of the initially mycotrophic fungus Trichoderma (Ascomycota) to feed on dead plant biomass.</title>
        <authorList>
            <person name="Atanasova L."/>
            <person name="Chenthamara K."/>
            <person name="Zhang J."/>
            <person name="Grujic M."/>
            <person name="Henrissat B."/>
            <person name="Kuo A."/>
            <person name="Aertz A."/>
            <person name="Salamov A."/>
            <person name="Lipzen A."/>
            <person name="Labutti K."/>
            <person name="Barry K."/>
            <person name="Miao Y."/>
            <person name="Rahimi M.J."/>
            <person name="Shen Q."/>
            <person name="Grigoriev I.V."/>
            <person name="Kubicek C.P."/>
            <person name="Druzhinina I.S."/>
        </authorList>
    </citation>
    <scope>NUCLEOTIDE SEQUENCE [LARGE SCALE GENOMIC DNA]</scope>
    <source>
        <strain evidence="2 3">NJAU 4742</strain>
    </source>
</reference>
<feature type="compositionally biased region" description="Basic and acidic residues" evidence="1">
    <location>
        <begin position="92"/>
        <end position="104"/>
    </location>
</feature>
<feature type="compositionally biased region" description="Acidic residues" evidence="1">
    <location>
        <begin position="541"/>
        <end position="552"/>
    </location>
</feature>